<dbReference type="Proteomes" id="UP000271152">
    <property type="component" value="Unassembled WGS sequence"/>
</dbReference>
<dbReference type="InterPro" id="IPR002880">
    <property type="entry name" value="Pyrv_Fd/Flavodoxin_OxRdtase_N"/>
</dbReference>
<dbReference type="Gene3D" id="3.40.50.970">
    <property type="match status" value="1"/>
</dbReference>
<dbReference type="InterPro" id="IPR009014">
    <property type="entry name" value="Transketo_C/PFOR_II"/>
</dbReference>
<keyword evidence="3" id="KW-0670">Pyruvate</keyword>
<organism evidence="3 4">
    <name type="scientific">Pseudomonas syringae pv. apii</name>
    <dbReference type="NCBI Taxonomy" id="81036"/>
    <lineage>
        <taxon>Bacteria</taxon>
        <taxon>Pseudomonadati</taxon>
        <taxon>Pseudomonadota</taxon>
        <taxon>Gammaproteobacteria</taxon>
        <taxon>Pseudomonadales</taxon>
        <taxon>Pseudomonadaceae</taxon>
        <taxon>Pseudomonas</taxon>
    </lineage>
</organism>
<dbReference type="InterPro" id="IPR046667">
    <property type="entry name" value="DUF6537"/>
</dbReference>
<dbReference type="NCBIfam" id="NF009588">
    <property type="entry name" value="PRK13029.1"/>
    <property type="match status" value="1"/>
</dbReference>
<protein>
    <submittedName>
        <fullName evidence="3">Pyruvate decarboxylase:Pyruvate ferredoxin/flavodoxin oxidoreductase</fullName>
    </submittedName>
</protein>
<sequence>MFWSKKACSISADLRAFRKKKPLCCWQSSCKAAGQDRPGANDLTYKNKRGMRMSLADIRLDDKYRLATGNLYLTGTQALTRLPMLQKQRDEAQGLNTAGFISGYRGSPLGNLDKSLWDAKDYLRQNAIHFQPGINEELAATAVWGSQQVNLFPHGKYDGVFALWYGKGPGVDRCGDVFKHGNSAGVAANGGVLILAGDDHGCKSSTIAHQSEHAFIASMIPVLNPSNVQEILDYGIIGWELSRYSGCWVAMKTIAENVDSSAVVEVDPLRIKTRIPDDFDLPEGGLHIRWPDPPLAQEARLNTYKIYAARAFARANQLNKVVIDSAQPRLGIITTGKSYLDVRQALEELGIDQELCEKVGIRVLKVGMSWPLEPVSVHDFAEGLDEILVVEEKRSVIEDQLTGQLYNWPVERRPVVVGEFDEQGRSLLPNLSELTPAMIARVIAKRLAPFYSSPQIEARLQFLSDKEQALQAPLFNTQRTPHFCSGCPHNTSTKVPEGSRALAGIGCHYMTIWMDRETDTFTQMGGEGVTWIGQAPFTETPHVFQNLGDGTYFHSGHLALRAAVASKVNITYKILYNDAVAMTGGQPIDGVLRVDQLSRQVFNEGVLRIALVSDEPDKYPSREDFAPITTFHHRRDLDSVQRELREFKGVSVIIYDQTCATEKRRRRKRGTMPDLEKRALINPAVCEGCGDCGVKSGCLSVLPKETAQGRKREIDQSACNKDFSCVEGFCPSFVTVHGGKLRKPALPKQVEAFARLPEPVLPSLDRPFNILLPGVGGTGVTTVGAMLGYAANLEGKGCSVLDQAGLAQKFGPVVSHIRIAARQEDLFAVRIAAGEAHLLLGCDLLVAAGPDAIAKLDSKISHAVVNSQQTPTAEFTRNPDAVFPAEAMKQTIIEAVGAAKTHFVEATSLATRLMGDSIASNLFMLGYAFQLGLIPLTSAAIEKAIELNGVAVNLNQQAFLWGRRTAHDPAAVEAFVNPQDKVSEPQSMDLDQRIQSNVDTLKQYQNAAYAKRYLALVQRVRDSESRAFPGQQPTLTEAVAFNYFKLLAYKDEYEVARLYSNGEFTRQLQAQFEGDYRLEFHLAPSWLAKRDPHNGLPRKRSFGPWMLRAFDVLARFKFLRGTALDPFGHSLERQQERALIDRYVGDVELILQHLQAQNRHTALSLARLPERIRGYGYIKESAMKAAAVQADILRKSLESGEVAAPKLYEAAA</sequence>
<dbReference type="Pfam" id="PF20169">
    <property type="entry name" value="DUF6537"/>
    <property type="match status" value="1"/>
</dbReference>
<dbReference type="GO" id="GO:0016903">
    <property type="term" value="F:oxidoreductase activity, acting on the aldehyde or oxo group of donors"/>
    <property type="evidence" value="ECO:0007669"/>
    <property type="project" value="InterPro"/>
</dbReference>
<dbReference type="NCBIfam" id="NF009589">
    <property type="entry name" value="PRK13030.1"/>
    <property type="match status" value="1"/>
</dbReference>
<dbReference type="InterPro" id="IPR051457">
    <property type="entry name" value="2-oxoacid:Fd_oxidoreductase"/>
</dbReference>
<evidence type="ECO:0000313" key="4">
    <source>
        <dbReference type="Proteomes" id="UP000271152"/>
    </source>
</evidence>
<dbReference type="PANTHER" id="PTHR48084">
    <property type="entry name" value="2-OXOGLUTARATE OXIDOREDUCTASE SUBUNIT KORB-RELATED"/>
    <property type="match status" value="1"/>
</dbReference>
<dbReference type="PANTHER" id="PTHR48084:SF3">
    <property type="entry name" value="SUBUNIT OF PYRUVATE:FLAVODOXIN OXIDOREDUCTASE"/>
    <property type="match status" value="1"/>
</dbReference>
<dbReference type="InterPro" id="IPR019752">
    <property type="entry name" value="Pyrv/ketoisovalerate_OxRed_cat"/>
</dbReference>
<name>A0A3M5WK54_9PSED</name>
<dbReference type="SUPFAM" id="SSF52922">
    <property type="entry name" value="TK C-terminal domain-like"/>
    <property type="match status" value="1"/>
</dbReference>
<dbReference type="PROSITE" id="PS51379">
    <property type="entry name" value="4FE4S_FER_2"/>
    <property type="match status" value="1"/>
</dbReference>
<gene>
    <name evidence="3" type="ORF">ALP23_05275</name>
</gene>
<reference evidence="3 4" key="1">
    <citation type="submission" date="2018-08" db="EMBL/GenBank/DDBJ databases">
        <title>Recombination of ecologically and evolutionarily significant loci maintains genetic cohesion in the Pseudomonas syringae species complex.</title>
        <authorList>
            <person name="Dillon M."/>
            <person name="Thakur S."/>
            <person name="Almeida R.N.D."/>
            <person name="Weir B.S."/>
            <person name="Guttman D.S."/>
        </authorList>
    </citation>
    <scope>NUCLEOTIDE SEQUENCE [LARGE SCALE GENOMIC DNA]</scope>
    <source>
        <strain evidence="3 4">ICMP 11947</strain>
    </source>
</reference>
<dbReference type="InterPro" id="IPR029061">
    <property type="entry name" value="THDP-binding"/>
</dbReference>
<evidence type="ECO:0000259" key="2">
    <source>
        <dbReference type="PROSITE" id="PS51379"/>
    </source>
</evidence>
<dbReference type="Pfam" id="PF01558">
    <property type="entry name" value="POR"/>
    <property type="match status" value="1"/>
</dbReference>
<accession>A0A3M5WK54</accession>
<evidence type="ECO:0000313" key="3">
    <source>
        <dbReference type="EMBL" id="RMU70836.1"/>
    </source>
</evidence>
<dbReference type="CDD" id="cd02008">
    <property type="entry name" value="TPP_IOR_alpha"/>
    <property type="match status" value="1"/>
</dbReference>
<dbReference type="SUPFAM" id="SSF53323">
    <property type="entry name" value="Pyruvate-ferredoxin oxidoreductase, PFOR, domain III"/>
    <property type="match status" value="1"/>
</dbReference>
<feature type="domain" description="4Fe-4S ferredoxin-type" evidence="2">
    <location>
        <begin position="677"/>
        <end position="708"/>
    </location>
</feature>
<proteinExistence type="predicted"/>
<dbReference type="Gene3D" id="3.40.920.10">
    <property type="entry name" value="Pyruvate-ferredoxin oxidoreductase, PFOR, domain III"/>
    <property type="match status" value="1"/>
</dbReference>
<dbReference type="AlphaFoldDB" id="A0A3M5WK54"/>
<dbReference type="CDD" id="cd07034">
    <property type="entry name" value="TPP_PYR_PFOR_IOR-alpha_like"/>
    <property type="match status" value="1"/>
</dbReference>
<dbReference type="InterPro" id="IPR017896">
    <property type="entry name" value="4Fe4S_Fe-S-bd"/>
</dbReference>
<comment type="caution">
    <text evidence="3">The sequence shown here is derived from an EMBL/GenBank/DDBJ whole genome shotgun (WGS) entry which is preliminary data.</text>
</comment>
<keyword evidence="1" id="KW-0560">Oxidoreductase</keyword>
<evidence type="ECO:0000256" key="1">
    <source>
        <dbReference type="ARBA" id="ARBA00023002"/>
    </source>
</evidence>
<dbReference type="EMBL" id="RBUG01000112">
    <property type="protein sequence ID" value="RMU70836.1"/>
    <property type="molecule type" value="Genomic_DNA"/>
</dbReference>
<dbReference type="SUPFAM" id="SSF52518">
    <property type="entry name" value="Thiamin diphosphate-binding fold (THDP-binding)"/>
    <property type="match status" value="2"/>
</dbReference>
<dbReference type="InterPro" id="IPR002869">
    <property type="entry name" value="Pyrv_flavodox_OxRed_cen"/>
</dbReference>